<dbReference type="Proteomes" id="UP001152803">
    <property type="component" value="Unassembled WGS sequence"/>
</dbReference>
<evidence type="ECO:0000256" key="2">
    <source>
        <dbReference type="ARBA" id="ARBA00009671"/>
    </source>
</evidence>
<feature type="transmembrane region" description="Helical" evidence="8">
    <location>
        <begin position="793"/>
        <end position="812"/>
    </location>
</feature>
<dbReference type="OrthoDB" id="296386at2759"/>
<dbReference type="InterPro" id="IPR032394">
    <property type="entry name" value="Anoct_dimer"/>
</dbReference>
<feature type="region of interest" description="Disordered" evidence="9">
    <location>
        <begin position="850"/>
        <end position="898"/>
    </location>
</feature>
<dbReference type="GO" id="GO:0005886">
    <property type="term" value="C:plasma membrane"/>
    <property type="evidence" value="ECO:0007669"/>
    <property type="project" value="UniProtKB-SubCell"/>
</dbReference>
<protein>
    <recommendedName>
        <fullName evidence="8">Anoctamin</fullName>
    </recommendedName>
</protein>
<dbReference type="PANTHER" id="PTHR12308:SF22">
    <property type="entry name" value="ANOCTAMIN-7"/>
    <property type="match status" value="1"/>
</dbReference>
<keyword evidence="4 8" id="KW-0812">Transmembrane</keyword>
<comment type="caution">
    <text evidence="12">The sequence shown here is derived from an EMBL/GenBank/DDBJ whole genome shotgun (WGS) entry which is preliminary data.</text>
</comment>
<keyword evidence="7" id="KW-0325">Glycoprotein</keyword>
<dbReference type="GO" id="GO:0046983">
    <property type="term" value="F:protein dimerization activity"/>
    <property type="evidence" value="ECO:0007669"/>
    <property type="project" value="InterPro"/>
</dbReference>
<evidence type="ECO:0000259" key="11">
    <source>
        <dbReference type="Pfam" id="PF16178"/>
    </source>
</evidence>
<feature type="transmembrane region" description="Helical" evidence="8">
    <location>
        <begin position="713"/>
        <end position="737"/>
    </location>
</feature>
<evidence type="ECO:0000256" key="6">
    <source>
        <dbReference type="ARBA" id="ARBA00023136"/>
    </source>
</evidence>
<dbReference type="EMBL" id="JAFJMO010000014">
    <property type="protein sequence ID" value="KAJ8256873.1"/>
    <property type="molecule type" value="Genomic_DNA"/>
</dbReference>
<evidence type="ECO:0000256" key="9">
    <source>
        <dbReference type="SAM" id="MobiDB-lite"/>
    </source>
</evidence>
<dbReference type="AlphaFoldDB" id="A0A9Q1D459"/>
<comment type="subcellular location">
    <subcellularLocation>
        <location evidence="1">Cell membrane</location>
        <topology evidence="1">Multi-pass membrane protein</topology>
    </subcellularLocation>
    <subcellularLocation>
        <location evidence="8">Membrane</location>
        <topology evidence="8">Multi-pass membrane protein</topology>
    </subcellularLocation>
</comment>
<dbReference type="GO" id="GO:0005254">
    <property type="term" value="F:chloride channel activity"/>
    <property type="evidence" value="ECO:0007669"/>
    <property type="project" value="TreeGrafter"/>
</dbReference>
<organism evidence="12 13">
    <name type="scientific">Conger conger</name>
    <name type="common">Conger eel</name>
    <name type="synonym">Muraena conger</name>
    <dbReference type="NCBI Taxonomy" id="82655"/>
    <lineage>
        <taxon>Eukaryota</taxon>
        <taxon>Metazoa</taxon>
        <taxon>Chordata</taxon>
        <taxon>Craniata</taxon>
        <taxon>Vertebrata</taxon>
        <taxon>Euteleostomi</taxon>
        <taxon>Actinopterygii</taxon>
        <taxon>Neopterygii</taxon>
        <taxon>Teleostei</taxon>
        <taxon>Anguilliformes</taxon>
        <taxon>Congridae</taxon>
        <taxon>Conger</taxon>
    </lineage>
</organism>
<feature type="transmembrane region" description="Helical" evidence="8">
    <location>
        <begin position="489"/>
        <end position="510"/>
    </location>
</feature>
<keyword evidence="5 8" id="KW-1133">Transmembrane helix</keyword>
<keyword evidence="13" id="KW-1185">Reference proteome</keyword>
<feature type="domain" description="Anoctamin transmembrane" evidence="10">
    <location>
        <begin position="280"/>
        <end position="835"/>
    </location>
</feature>
<evidence type="ECO:0000256" key="7">
    <source>
        <dbReference type="ARBA" id="ARBA00023180"/>
    </source>
</evidence>
<dbReference type="GO" id="GO:0061588">
    <property type="term" value="P:calcium activated phospholipid scrambling"/>
    <property type="evidence" value="ECO:0007669"/>
    <property type="project" value="TreeGrafter"/>
</dbReference>
<dbReference type="Pfam" id="PF16178">
    <property type="entry name" value="Anoct_dimer"/>
    <property type="match status" value="1"/>
</dbReference>
<name>A0A9Q1D459_CONCO</name>
<evidence type="ECO:0000256" key="4">
    <source>
        <dbReference type="ARBA" id="ARBA00022692"/>
    </source>
</evidence>
<evidence type="ECO:0000256" key="5">
    <source>
        <dbReference type="ARBA" id="ARBA00022989"/>
    </source>
</evidence>
<evidence type="ECO:0000313" key="12">
    <source>
        <dbReference type="EMBL" id="KAJ8256873.1"/>
    </source>
</evidence>
<evidence type="ECO:0000256" key="3">
    <source>
        <dbReference type="ARBA" id="ARBA00022475"/>
    </source>
</evidence>
<dbReference type="Pfam" id="PF04547">
    <property type="entry name" value="Anoctamin"/>
    <property type="match status" value="1"/>
</dbReference>
<evidence type="ECO:0000256" key="1">
    <source>
        <dbReference type="ARBA" id="ARBA00004651"/>
    </source>
</evidence>
<keyword evidence="6 8" id="KW-0472">Membrane</keyword>
<feature type="transmembrane region" description="Helical" evidence="8">
    <location>
        <begin position="531"/>
        <end position="553"/>
    </location>
</feature>
<evidence type="ECO:0000256" key="8">
    <source>
        <dbReference type="RuleBase" id="RU280814"/>
    </source>
</evidence>
<feature type="compositionally biased region" description="Basic and acidic residues" evidence="9">
    <location>
        <begin position="856"/>
        <end position="867"/>
    </location>
</feature>
<gene>
    <name evidence="12" type="ORF">COCON_G00190250</name>
</gene>
<feature type="transmembrane region" description="Helical" evidence="8">
    <location>
        <begin position="367"/>
        <end position="386"/>
    </location>
</feature>
<reference evidence="12" key="1">
    <citation type="journal article" date="2023" name="Science">
        <title>Genome structures resolve the early diversification of teleost fishes.</title>
        <authorList>
            <person name="Parey E."/>
            <person name="Louis A."/>
            <person name="Montfort J."/>
            <person name="Bouchez O."/>
            <person name="Roques C."/>
            <person name="Iampietro C."/>
            <person name="Lluch J."/>
            <person name="Castinel A."/>
            <person name="Donnadieu C."/>
            <person name="Desvignes T."/>
            <person name="Floi Bucao C."/>
            <person name="Jouanno E."/>
            <person name="Wen M."/>
            <person name="Mejri S."/>
            <person name="Dirks R."/>
            <person name="Jansen H."/>
            <person name="Henkel C."/>
            <person name="Chen W.J."/>
            <person name="Zahm M."/>
            <person name="Cabau C."/>
            <person name="Klopp C."/>
            <person name="Thompson A.W."/>
            <person name="Robinson-Rechavi M."/>
            <person name="Braasch I."/>
            <person name="Lecointre G."/>
            <person name="Bobe J."/>
            <person name="Postlethwait J.H."/>
            <person name="Berthelot C."/>
            <person name="Roest Crollius H."/>
            <person name="Guiguen Y."/>
        </authorList>
    </citation>
    <scope>NUCLEOTIDE SEQUENCE</scope>
    <source>
        <strain evidence="12">Concon-B</strain>
    </source>
</reference>
<evidence type="ECO:0000259" key="10">
    <source>
        <dbReference type="Pfam" id="PF04547"/>
    </source>
</evidence>
<accession>A0A9Q1D459</accession>
<feature type="domain" description="Anoctamin dimerisation" evidence="11">
    <location>
        <begin position="41"/>
        <end position="277"/>
    </location>
</feature>
<feature type="transmembrane region" description="Helical" evidence="8">
    <location>
        <begin position="663"/>
        <end position="685"/>
    </location>
</feature>
<keyword evidence="3" id="KW-1003">Cell membrane</keyword>
<dbReference type="InterPro" id="IPR049452">
    <property type="entry name" value="Anoctamin_TM"/>
</dbReference>
<dbReference type="InterPro" id="IPR007632">
    <property type="entry name" value="Anoctamin"/>
</dbReference>
<feature type="transmembrane region" description="Helical" evidence="8">
    <location>
        <begin position="446"/>
        <end position="469"/>
    </location>
</feature>
<feature type="transmembrane region" description="Helical" evidence="8">
    <location>
        <begin position="288"/>
        <end position="321"/>
    </location>
</feature>
<evidence type="ECO:0000313" key="13">
    <source>
        <dbReference type="Proteomes" id="UP001152803"/>
    </source>
</evidence>
<comment type="similarity">
    <text evidence="2 8">Belongs to the anoctamin family.</text>
</comment>
<proteinExistence type="inferred from homology"/>
<sequence>MMKKQTKEDEANLIAMAMQPDLNYGSMVAEEKVTAPDRNVFSDGVTRIDFVLAWEEDLTELKDENSEEKVAPAAEDAPDDSHRKWREHFLSGLQATGILLEKMVVENKTKQITYVLISAPWSVLCYYAEDISLRVPLQVVPLKTCHWSEKILRKLSIPNLMAQDVPKQPPDFYACQFRTNKLDRYLGSDNKDTFFKNTQRHAIVYEILARTPYGVVERGEVGIDRLVKENVFSAAYPLHEGPLEIPDEDADPQTLSVRQILNHYWAPWGRWKKYQPLDHIRLYFGEKIALYFAWLGFYIGWLLPASVVGIVVFLFGIWLMVTDVPAKELCSSGGTYVMCPLCNACNYWNLSSICMTFKAGLLFDHGGTVFFSIFISLWAVAFLEYWKRTNAVLAHRWDCTNFEETEERPRPEFCALAPMTMRNPVTGAEEPYFPESSRLRRTITGCMAIIIMIIVVLIFLVGVIIYRSIMHILIARSKNAFFIFSAGKIASITGSMLNLMVIMILSRVYVSLARVLTHWEMHRTQTKYEDAFILKVFIFQFVNFYSTPIYIGFFRGRFVGFPGNHRTIFGIIPEDCDAGGCLIELAQELVVIMVGKQLINNVEEFVCPKLKSWWKKRQFRQSEESDNELEGGDEGQGKSTPPWETDYTLLRCEGLFSEYLDMVIQFGFVTIFVAAIPLAPLFALLNNWIELRLDAQKFVREYRRPVAERAQDIGLWLNIMQVMASLAVISNAFLIAFTSDFLPRLYYRYTTERSLNGYVNFTLSIAPDSFAKNHTQCRFRGHRDHNGSLTPEFFQILAIQLVFIIIFEHVVFSIGNFINMIIPDIPEEVQITVKTEHYMAKEALAERNQTLGRTGLLEEKEKEGSELRRRHKPEASTSLPRDTDSPPPVLTSVHEEQD</sequence>
<dbReference type="PANTHER" id="PTHR12308">
    <property type="entry name" value="ANOCTAMIN"/>
    <property type="match status" value="1"/>
</dbReference>